<evidence type="ECO:0000313" key="2">
    <source>
        <dbReference type="Proteomes" id="UP001277972"/>
    </source>
</evidence>
<dbReference type="Proteomes" id="UP001277972">
    <property type="component" value="Unassembled WGS sequence"/>
</dbReference>
<dbReference type="EMBL" id="JAWZSR010000001">
    <property type="protein sequence ID" value="MDX8044891.1"/>
    <property type="molecule type" value="Genomic_DNA"/>
</dbReference>
<organism evidence="1 2">
    <name type="scientific">Gracilibacillus pellucidus</name>
    <dbReference type="NCBI Taxonomy" id="3095368"/>
    <lineage>
        <taxon>Bacteria</taxon>
        <taxon>Bacillati</taxon>
        <taxon>Bacillota</taxon>
        <taxon>Bacilli</taxon>
        <taxon>Bacillales</taxon>
        <taxon>Bacillaceae</taxon>
        <taxon>Gracilibacillus</taxon>
    </lineage>
</organism>
<keyword evidence="2" id="KW-1185">Reference proteome</keyword>
<evidence type="ECO:0000313" key="1">
    <source>
        <dbReference type="EMBL" id="MDX8044891.1"/>
    </source>
</evidence>
<accession>A0ACC6M1S6</accession>
<protein>
    <submittedName>
        <fullName evidence="1">Uncharacterized protein</fullName>
    </submittedName>
</protein>
<sequence length="81" mass="8902">MRKSSVVGVIGAVTVAATASYLLLDKPIRKINNKKYSNPNRQNQASLPIEAAIDPGEELENANMIAEGSQFSVNYYDKMKE</sequence>
<comment type="caution">
    <text evidence="1">The sequence shown here is derived from an EMBL/GenBank/DDBJ whole genome shotgun (WGS) entry which is preliminary data.</text>
</comment>
<name>A0ACC6M1S6_9BACI</name>
<reference evidence="1" key="1">
    <citation type="submission" date="2023-11" db="EMBL/GenBank/DDBJ databases">
        <title>Gracilibacillus pellucida a moderately halophilic bacterium isolated from saline soil in Xinjiang province.</title>
        <authorList>
            <person name="Zhang Z."/>
            <person name="Tan F."/>
            <person name="Wang Y."/>
            <person name="Xia M."/>
        </authorList>
    </citation>
    <scope>NUCLEOTIDE SEQUENCE</scope>
    <source>
        <strain evidence="1">S3-1-1</strain>
    </source>
</reference>
<gene>
    <name evidence="1" type="ORF">SH601_02730</name>
</gene>
<proteinExistence type="predicted"/>